<name>A0A8C2CHW3_CYPCA</name>
<dbReference type="PANTHER" id="PTHR21063">
    <property type="entry name" value="LFA-3"/>
    <property type="match status" value="1"/>
</dbReference>
<keyword evidence="2" id="KW-0812">Transmembrane</keyword>
<evidence type="ECO:0000256" key="2">
    <source>
        <dbReference type="SAM" id="Phobius"/>
    </source>
</evidence>
<evidence type="ECO:0000256" key="3">
    <source>
        <dbReference type="SAM" id="SignalP"/>
    </source>
</evidence>
<feature type="chain" id="PRO_5034040454" description="Immunoglobulin domain-containing protein" evidence="3">
    <location>
        <begin position="26"/>
        <end position="433"/>
    </location>
</feature>
<feature type="domain" description="Immunoglobulin" evidence="4">
    <location>
        <begin position="139"/>
        <end position="245"/>
    </location>
</feature>
<keyword evidence="2" id="KW-1133">Transmembrane helix</keyword>
<dbReference type="InterPro" id="IPR013106">
    <property type="entry name" value="Ig_V-set"/>
</dbReference>
<accession>A0A8C2CHW3</accession>
<dbReference type="InterPro" id="IPR013783">
    <property type="entry name" value="Ig-like_fold"/>
</dbReference>
<dbReference type="AlphaFoldDB" id="A0A8C2CHW3"/>
<dbReference type="Pfam" id="PF07686">
    <property type="entry name" value="V-set"/>
    <property type="match status" value="1"/>
</dbReference>
<keyword evidence="2" id="KW-0472">Membrane</keyword>
<dbReference type="InterPro" id="IPR036179">
    <property type="entry name" value="Ig-like_dom_sf"/>
</dbReference>
<dbReference type="Proteomes" id="UP000694701">
    <property type="component" value="Unplaced"/>
</dbReference>
<organism evidence="5 6">
    <name type="scientific">Cyprinus carpio</name>
    <name type="common">Common carp</name>
    <dbReference type="NCBI Taxonomy" id="7962"/>
    <lineage>
        <taxon>Eukaryota</taxon>
        <taxon>Metazoa</taxon>
        <taxon>Chordata</taxon>
        <taxon>Craniata</taxon>
        <taxon>Vertebrata</taxon>
        <taxon>Euteleostomi</taxon>
        <taxon>Actinopterygii</taxon>
        <taxon>Neopterygii</taxon>
        <taxon>Teleostei</taxon>
        <taxon>Ostariophysi</taxon>
        <taxon>Cypriniformes</taxon>
        <taxon>Cyprinidae</taxon>
        <taxon>Cyprininae</taxon>
        <taxon>Cyprinus</taxon>
    </lineage>
</organism>
<evidence type="ECO:0000313" key="5">
    <source>
        <dbReference type="Ensembl" id="ENSCCRP00020012035.1"/>
    </source>
</evidence>
<feature type="domain" description="Immunoglobulin" evidence="4">
    <location>
        <begin position="254"/>
        <end position="354"/>
    </location>
</feature>
<dbReference type="InterPro" id="IPR003599">
    <property type="entry name" value="Ig_sub"/>
</dbReference>
<feature type="region of interest" description="Disordered" evidence="1">
    <location>
        <begin position="394"/>
        <end position="433"/>
    </location>
</feature>
<reference evidence="5" key="1">
    <citation type="submission" date="2025-08" db="UniProtKB">
        <authorList>
            <consortium name="Ensembl"/>
        </authorList>
    </citation>
    <scope>IDENTIFICATION</scope>
</reference>
<feature type="domain" description="Immunoglobulin" evidence="4">
    <location>
        <begin position="27"/>
        <end position="132"/>
    </location>
</feature>
<dbReference type="SMART" id="SM00409">
    <property type="entry name" value="IG"/>
    <property type="match status" value="3"/>
</dbReference>
<dbReference type="Gene3D" id="2.60.40.10">
    <property type="entry name" value="Immunoglobulins"/>
    <property type="match status" value="3"/>
</dbReference>
<feature type="transmembrane region" description="Helical" evidence="2">
    <location>
        <begin position="360"/>
        <end position="381"/>
    </location>
</feature>
<feature type="signal peptide" evidence="3">
    <location>
        <begin position="1"/>
        <end position="25"/>
    </location>
</feature>
<dbReference type="SUPFAM" id="SSF48726">
    <property type="entry name" value="Immunoglobulin"/>
    <property type="match status" value="3"/>
</dbReference>
<protein>
    <recommendedName>
        <fullName evidence="4">Immunoglobulin domain-containing protein</fullName>
    </recommendedName>
</protein>
<proteinExistence type="predicted"/>
<evidence type="ECO:0000256" key="1">
    <source>
        <dbReference type="SAM" id="MobiDB-lite"/>
    </source>
</evidence>
<dbReference type="PANTHER" id="PTHR21063:SF4">
    <property type="entry name" value="CD48 ANTIGEN-RELATED"/>
    <property type="match status" value="1"/>
</dbReference>
<evidence type="ECO:0000259" key="4">
    <source>
        <dbReference type="SMART" id="SM00409"/>
    </source>
</evidence>
<dbReference type="Ensembl" id="ENSCCRT00020013326.1">
    <property type="protein sequence ID" value="ENSCCRP00020012035.1"/>
    <property type="gene ID" value="ENSCCRG00020006027.1"/>
</dbReference>
<keyword evidence="3" id="KW-0732">Signal</keyword>
<evidence type="ECO:0000313" key="6">
    <source>
        <dbReference type="Proteomes" id="UP000694701"/>
    </source>
</evidence>
<sequence length="433" mass="48340">MKKIITFLLGYICLFFLHGSSGVGADEESVSVMERDSVTLHTGVKTTQKYDVIWFFNKTCIARISGNLSYIPINVLCNIDNERFRDRMVLDHQTGSLTIMNITNTDSGEYNRVLLNSSGGSGTVISVTVNVFFIVDTDRGSVSVMEGDSVTLLTGIQTNQPEMIKWYFNGFQIAVITGDLSYTCTDVQCKDADERFRDRLKLDNQTVSLTIMNITNTDSGLYQLEINSRRGSISTFSTRIFIVVVSGVSAAERDEIKSVKEGESVTLYTGEIKNPNDLKMWYFNETLIAEITGDQSKICTDVRCEERFRDRLELDHQTGSLTIMNTRTTDSGEYKLNITSGRFSIMRSFSVSVRADRTGIYAAVSAVLMFLVASAGLIYFCKFHSRRKYIKTQQSHQSNAVEDSSSNQSVEANTPHESSSNQTESEAASETLT</sequence>